<dbReference type="Proteomes" id="UP000027265">
    <property type="component" value="Unassembled WGS sequence"/>
</dbReference>
<evidence type="ECO:0000313" key="3">
    <source>
        <dbReference type="Proteomes" id="UP000027265"/>
    </source>
</evidence>
<name>A0A067PX56_9AGAM</name>
<dbReference type="HOGENOM" id="CLU_2015607_0_0_1"/>
<feature type="compositionally biased region" description="Basic and acidic residues" evidence="1">
    <location>
        <begin position="113"/>
        <end position="123"/>
    </location>
</feature>
<sequence>MAFPRNRILRLSGAAIPLHCIEAKKRDPLATQTKICACSSEVASTGLTEILSGDAMNGVCIKGHSEQDNEMRDVKGSVDATKILASPNRTTPGAKGNDRETMEWPSLAPLCAEHNKQLPREDN</sequence>
<evidence type="ECO:0000256" key="1">
    <source>
        <dbReference type="SAM" id="MobiDB-lite"/>
    </source>
</evidence>
<accession>A0A067PX56</accession>
<gene>
    <name evidence="2" type="ORF">JAAARDRAFT_619915</name>
</gene>
<protein>
    <submittedName>
        <fullName evidence="2">Uncharacterized protein</fullName>
    </submittedName>
</protein>
<dbReference type="EMBL" id="KL197715">
    <property type="protein sequence ID" value="KDQ59408.1"/>
    <property type="molecule type" value="Genomic_DNA"/>
</dbReference>
<organism evidence="2 3">
    <name type="scientific">Jaapia argillacea MUCL 33604</name>
    <dbReference type="NCBI Taxonomy" id="933084"/>
    <lineage>
        <taxon>Eukaryota</taxon>
        <taxon>Fungi</taxon>
        <taxon>Dikarya</taxon>
        <taxon>Basidiomycota</taxon>
        <taxon>Agaricomycotina</taxon>
        <taxon>Agaricomycetes</taxon>
        <taxon>Agaricomycetidae</taxon>
        <taxon>Jaapiales</taxon>
        <taxon>Jaapiaceae</taxon>
        <taxon>Jaapia</taxon>
    </lineage>
</organism>
<dbReference type="AlphaFoldDB" id="A0A067PX56"/>
<dbReference type="InParanoid" id="A0A067PX56"/>
<reference evidence="3" key="1">
    <citation type="journal article" date="2014" name="Proc. Natl. Acad. Sci. U.S.A.">
        <title>Extensive sampling of basidiomycete genomes demonstrates inadequacy of the white-rot/brown-rot paradigm for wood decay fungi.</title>
        <authorList>
            <person name="Riley R."/>
            <person name="Salamov A.A."/>
            <person name="Brown D.W."/>
            <person name="Nagy L.G."/>
            <person name="Floudas D."/>
            <person name="Held B.W."/>
            <person name="Levasseur A."/>
            <person name="Lombard V."/>
            <person name="Morin E."/>
            <person name="Otillar R."/>
            <person name="Lindquist E.A."/>
            <person name="Sun H."/>
            <person name="LaButti K.M."/>
            <person name="Schmutz J."/>
            <person name="Jabbour D."/>
            <person name="Luo H."/>
            <person name="Baker S.E."/>
            <person name="Pisabarro A.G."/>
            <person name="Walton J.D."/>
            <person name="Blanchette R.A."/>
            <person name="Henrissat B."/>
            <person name="Martin F."/>
            <person name="Cullen D."/>
            <person name="Hibbett D.S."/>
            <person name="Grigoriev I.V."/>
        </authorList>
    </citation>
    <scope>NUCLEOTIDE SEQUENCE [LARGE SCALE GENOMIC DNA]</scope>
    <source>
        <strain evidence="3">MUCL 33604</strain>
    </source>
</reference>
<proteinExistence type="predicted"/>
<keyword evidence="3" id="KW-1185">Reference proteome</keyword>
<evidence type="ECO:0000313" key="2">
    <source>
        <dbReference type="EMBL" id="KDQ59408.1"/>
    </source>
</evidence>
<feature type="region of interest" description="Disordered" evidence="1">
    <location>
        <begin position="85"/>
        <end position="123"/>
    </location>
</feature>